<proteinExistence type="predicted"/>
<evidence type="ECO:0000313" key="2">
    <source>
        <dbReference type="Proteomes" id="UP000016200"/>
    </source>
</evidence>
<comment type="caution">
    <text evidence="1">The sequence shown here is derived from an EMBL/GenBank/DDBJ whole genome shotgun (WGS) entry which is preliminary data.</text>
</comment>
<name>S7KG80_9CHLA</name>
<gene>
    <name evidence="1" type="ORF">CP10139811_1288B</name>
</gene>
<dbReference type="HOGENOM" id="CLU_3435300_0_0_0"/>
<dbReference type="Proteomes" id="UP000016200">
    <property type="component" value="Unassembled WGS sequence"/>
</dbReference>
<feature type="non-terminal residue" evidence="1">
    <location>
        <position position="1"/>
    </location>
</feature>
<evidence type="ECO:0000313" key="1">
    <source>
        <dbReference type="EMBL" id="EPP35181.1"/>
    </source>
</evidence>
<protein>
    <submittedName>
        <fullName evidence="1">Uncharacterized protein</fullName>
    </submittedName>
</protein>
<accession>S7KG80</accession>
<sequence>LQCLWHPACPQQC</sequence>
<reference evidence="1 2" key="1">
    <citation type="submission" date="2013-04" db="EMBL/GenBank/DDBJ databases">
        <title>Genome sequence of Chlamydia psittaci 10-1398/11.</title>
        <authorList>
            <person name="Huot-Creasy H."/>
            <person name="McCracken C.L."/>
            <person name="Humphries M."/>
            <person name="Sachse K."/>
            <person name="Laroucau K."/>
            <person name="Bavoil P."/>
            <person name="Myers G.S."/>
        </authorList>
    </citation>
    <scope>NUCLEOTIDE SEQUENCE [LARGE SCALE GENOMIC DNA]</scope>
    <source>
        <strain evidence="1 2">10_1398_11</strain>
    </source>
</reference>
<organism evidence="1 2">
    <name type="scientific">Chlamydia ibidis</name>
    <dbReference type="NCBI Taxonomy" id="1405396"/>
    <lineage>
        <taxon>Bacteria</taxon>
        <taxon>Pseudomonadati</taxon>
        <taxon>Chlamydiota</taxon>
        <taxon>Chlamydiia</taxon>
        <taxon>Chlamydiales</taxon>
        <taxon>Chlamydiaceae</taxon>
        <taxon>Chlamydia/Chlamydophila group</taxon>
        <taxon>Chlamydia</taxon>
    </lineage>
</organism>
<dbReference type="EMBL" id="ATNB01000094">
    <property type="protein sequence ID" value="EPP35181.1"/>
    <property type="molecule type" value="Genomic_DNA"/>
</dbReference>